<dbReference type="Proteomes" id="UP000585474">
    <property type="component" value="Unassembled WGS sequence"/>
</dbReference>
<evidence type="ECO:0000313" key="3">
    <source>
        <dbReference type="Proteomes" id="UP000585474"/>
    </source>
</evidence>
<comment type="caution">
    <text evidence="2">The sequence shown here is derived from an EMBL/GenBank/DDBJ whole genome shotgun (WGS) entry which is preliminary data.</text>
</comment>
<gene>
    <name evidence="2" type="ORF">Acr_27g0002090</name>
</gene>
<sequence length="158" mass="18473">MVRTKHASNDPRGDDPNPAEPEMVFKPRLYKIMDIQRTWLPEFKDRPIITGCEFDRSCPLRYLQKMLARTPALGWTRLLPLPNDVYTNLQGQEIDRLKNPYENLYEQQTAFNKQYSNQMAEVEAQLEGLWVHIIYPPPPPPFNPANAPPRFLYCAPPY</sequence>
<accession>A0A7J0H5V5</accession>
<keyword evidence="3" id="KW-1185">Reference proteome</keyword>
<protein>
    <submittedName>
        <fullName evidence="2">Uncharacterized protein</fullName>
    </submittedName>
</protein>
<feature type="region of interest" description="Disordered" evidence="1">
    <location>
        <begin position="1"/>
        <end position="22"/>
    </location>
</feature>
<evidence type="ECO:0000313" key="2">
    <source>
        <dbReference type="EMBL" id="GFZ18470.1"/>
    </source>
</evidence>
<name>A0A7J0H5V5_9ERIC</name>
<evidence type="ECO:0000256" key="1">
    <source>
        <dbReference type="SAM" id="MobiDB-lite"/>
    </source>
</evidence>
<proteinExistence type="predicted"/>
<organism evidence="2 3">
    <name type="scientific">Actinidia rufa</name>
    <dbReference type="NCBI Taxonomy" id="165716"/>
    <lineage>
        <taxon>Eukaryota</taxon>
        <taxon>Viridiplantae</taxon>
        <taxon>Streptophyta</taxon>
        <taxon>Embryophyta</taxon>
        <taxon>Tracheophyta</taxon>
        <taxon>Spermatophyta</taxon>
        <taxon>Magnoliopsida</taxon>
        <taxon>eudicotyledons</taxon>
        <taxon>Gunneridae</taxon>
        <taxon>Pentapetalae</taxon>
        <taxon>asterids</taxon>
        <taxon>Ericales</taxon>
        <taxon>Actinidiaceae</taxon>
        <taxon>Actinidia</taxon>
    </lineage>
</organism>
<dbReference type="EMBL" id="BJWL01000027">
    <property type="protein sequence ID" value="GFZ18470.1"/>
    <property type="molecule type" value="Genomic_DNA"/>
</dbReference>
<dbReference type="AlphaFoldDB" id="A0A7J0H5V5"/>
<reference evidence="2 3" key="1">
    <citation type="submission" date="2019-07" db="EMBL/GenBank/DDBJ databases">
        <title>De Novo Assembly of kiwifruit Actinidia rufa.</title>
        <authorList>
            <person name="Sugita-Konishi S."/>
            <person name="Sato K."/>
            <person name="Mori E."/>
            <person name="Abe Y."/>
            <person name="Kisaki G."/>
            <person name="Hamano K."/>
            <person name="Suezawa K."/>
            <person name="Otani M."/>
            <person name="Fukuda T."/>
            <person name="Manabe T."/>
            <person name="Gomi K."/>
            <person name="Tabuchi M."/>
            <person name="Akimitsu K."/>
            <person name="Kataoka I."/>
        </authorList>
    </citation>
    <scope>NUCLEOTIDE SEQUENCE [LARGE SCALE GENOMIC DNA]</scope>
    <source>
        <strain evidence="3">cv. Fuchu</strain>
    </source>
</reference>